<evidence type="ECO:0000313" key="4">
    <source>
        <dbReference type="Proteomes" id="UP000178835"/>
    </source>
</evidence>
<dbReference type="InterPro" id="IPR023198">
    <property type="entry name" value="PGP-like_dom2"/>
</dbReference>
<evidence type="ECO:0000313" key="3">
    <source>
        <dbReference type="EMBL" id="OGZ60803.1"/>
    </source>
</evidence>
<dbReference type="PANTHER" id="PTHR46470:SF3">
    <property type="entry name" value="N-ACYLNEURAMINATE-9-PHOSPHATASE"/>
    <property type="match status" value="1"/>
</dbReference>
<comment type="caution">
    <text evidence="3">The sequence shown here is derived from an EMBL/GenBank/DDBJ whole genome shotgun (WGS) entry which is preliminary data.</text>
</comment>
<keyword evidence="2" id="KW-0460">Magnesium</keyword>
<dbReference type="SFLD" id="SFLDS00003">
    <property type="entry name" value="Haloacid_Dehalogenase"/>
    <property type="match status" value="1"/>
</dbReference>
<dbReference type="InterPro" id="IPR051400">
    <property type="entry name" value="HAD-like_hydrolase"/>
</dbReference>
<keyword evidence="1" id="KW-0378">Hydrolase</keyword>
<dbReference type="Pfam" id="PF00702">
    <property type="entry name" value="Hydrolase"/>
    <property type="match status" value="1"/>
</dbReference>
<dbReference type="Gene3D" id="1.10.150.240">
    <property type="entry name" value="Putative phosphatase, domain 2"/>
    <property type="match status" value="1"/>
</dbReference>
<gene>
    <name evidence="3" type="ORF">A2919_01320</name>
</gene>
<evidence type="ECO:0000256" key="2">
    <source>
        <dbReference type="ARBA" id="ARBA00022842"/>
    </source>
</evidence>
<dbReference type="AlphaFoldDB" id="A0A1G2HE94"/>
<dbReference type="PANTHER" id="PTHR46470">
    <property type="entry name" value="N-ACYLNEURAMINATE-9-PHOSPHATASE"/>
    <property type="match status" value="1"/>
</dbReference>
<protein>
    <recommendedName>
        <fullName evidence="5">Haloacid dehalogenase</fullName>
    </recommendedName>
</protein>
<dbReference type="GO" id="GO:0046380">
    <property type="term" value="P:N-acetylneuraminate biosynthetic process"/>
    <property type="evidence" value="ECO:0007669"/>
    <property type="project" value="TreeGrafter"/>
</dbReference>
<organism evidence="3 4">
    <name type="scientific">Candidatus Spechtbacteria bacterium RIFCSPLOWO2_01_FULL_43_12</name>
    <dbReference type="NCBI Taxonomy" id="1802162"/>
    <lineage>
        <taxon>Bacteria</taxon>
        <taxon>Candidatus Spechtiibacteriota</taxon>
    </lineage>
</organism>
<accession>A0A1G2HE94</accession>
<dbReference type="SFLD" id="SFLDG01129">
    <property type="entry name" value="C1.5:_HAD__Beta-PGM__Phosphata"/>
    <property type="match status" value="1"/>
</dbReference>
<reference evidence="3 4" key="1">
    <citation type="journal article" date="2016" name="Nat. Commun.">
        <title>Thousands of microbial genomes shed light on interconnected biogeochemical processes in an aquifer system.</title>
        <authorList>
            <person name="Anantharaman K."/>
            <person name="Brown C.T."/>
            <person name="Hug L.A."/>
            <person name="Sharon I."/>
            <person name="Castelle C.J."/>
            <person name="Probst A.J."/>
            <person name="Thomas B.C."/>
            <person name="Singh A."/>
            <person name="Wilkins M.J."/>
            <person name="Karaoz U."/>
            <person name="Brodie E.L."/>
            <person name="Williams K.H."/>
            <person name="Hubbard S.S."/>
            <person name="Banfield J.F."/>
        </authorList>
    </citation>
    <scope>NUCLEOTIDE SEQUENCE [LARGE SCALE GENOMIC DNA]</scope>
</reference>
<sequence length="254" mass="29502">MGKKVFIFDLDDTLMWTEHAYSRAFISFYNYLMNLWGNRIPYIGSVASSAEEITSKMVKEINPSTGRPWGFNMERFPTSLVRQYKDLCERGFGEYNKSSARDIYEIGLRAFRPNHYKLVPGVWRTLFYLYFKKCGLVLVTKGDKRVQKPKIKALKLRAWFEYRNIIIVDSKTPELFKDIMSKEEFTGSEFFSVGNSFYSDIEPAVQAGARGVYIPCYTWKVEEVPDSYDKSDIITLDKIADIVLAYEKGLFETA</sequence>
<dbReference type="Gene3D" id="3.40.50.1000">
    <property type="entry name" value="HAD superfamily/HAD-like"/>
    <property type="match status" value="1"/>
</dbReference>
<dbReference type="Proteomes" id="UP000178835">
    <property type="component" value="Unassembled WGS sequence"/>
</dbReference>
<proteinExistence type="predicted"/>
<dbReference type="EMBL" id="MHOH01000012">
    <property type="protein sequence ID" value="OGZ60803.1"/>
    <property type="molecule type" value="Genomic_DNA"/>
</dbReference>
<dbReference type="InterPro" id="IPR023214">
    <property type="entry name" value="HAD_sf"/>
</dbReference>
<evidence type="ECO:0008006" key="5">
    <source>
        <dbReference type="Google" id="ProtNLM"/>
    </source>
</evidence>
<evidence type="ECO:0000256" key="1">
    <source>
        <dbReference type="ARBA" id="ARBA00022801"/>
    </source>
</evidence>
<name>A0A1G2HE94_9BACT</name>
<dbReference type="GO" id="GO:0050124">
    <property type="term" value="F:N-acylneuraminate-9-phosphatase activity"/>
    <property type="evidence" value="ECO:0007669"/>
    <property type="project" value="TreeGrafter"/>
</dbReference>
<dbReference type="InterPro" id="IPR036412">
    <property type="entry name" value="HAD-like_sf"/>
</dbReference>
<dbReference type="SUPFAM" id="SSF56784">
    <property type="entry name" value="HAD-like"/>
    <property type="match status" value="1"/>
</dbReference>